<dbReference type="EMBL" id="WMLB01000006">
    <property type="protein sequence ID" value="MTH67045.1"/>
    <property type="molecule type" value="Genomic_DNA"/>
</dbReference>
<dbReference type="Gene3D" id="3.90.1150.200">
    <property type="match status" value="1"/>
</dbReference>
<proteinExistence type="predicted"/>
<comment type="caution">
    <text evidence="2">The sequence shown here is derived from an EMBL/GenBank/DDBJ whole genome shotgun (WGS) entry which is preliminary data.</text>
</comment>
<organism evidence="2 3">
    <name type="scientific">Agromyces bracchium</name>
    <dbReference type="NCBI Taxonomy" id="88376"/>
    <lineage>
        <taxon>Bacteria</taxon>
        <taxon>Bacillati</taxon>
        <taxon>Actinomycetota</taxon>
        <taxon>Actinomycetes</taxon>
        <taxon>Micrococcales</taxon>
        <taxon>Microbacteriaceae</taxon>
        <taxon>Agromyces</taxon>
    </lineage>
</organism>
<feature type="domain" description="YdhG-like" evidence="1">
    <location>
        <begin position="22"/>
        <end position="112"/>
    </location>
</feature>
<reference evidence="2 3" key="1">
    <citation type="submission" date="2019-11" db="EMBL/GenBank/DDBJ databases">
        <title>Agromyces kandeliae sp. nov., isolated from mangrove soil.</title>
        <authorList>
            <person name="Wang R."/>
        </authorList>
    </citation>
    <scope>NUCLEOTIDE SEQUENCE [LARGE SCALE GENOMIC DNA]</scope>
    <source>
        <strain evidence="2 3">JCM 11433</strain>
    </source>
</reference>
<dbReference type="SUPFAM" id="SSF159888">
    <property type="entry name" value="YdhG-like"/>
    <property type="match status" value="1"/>
</dbReference>
<accession>A0A6I3M1M5</accession>
<keyword evidence="3" id="KW-1185">Reference proteome</keyword>
<dbReference type="AlphaFoldDB" id="A0A6I3M1M5"/>
<dbReference type="Pfam" id="PF08818">
    <property type="entry name" value="DUF1801"/>
    <property type="match status" value="1"/>
</dbReference>
<dbReference type="OrthoDB" id="3236524at2"/>
<sequence>MADMTAQTVDEYIASFPDDVADRLRRVRAAIVAEVPPPVEEKMRYGIAAVMLGGRYALHFAGWKHHIGLYPVPTLPEPLESEVAPLRTGADSVNLPHKADLPVELIGRIAAAIVAQRAAAGA</sequence>
<evidence type="ECO:0000313" key="2">
    <source>
        <dbReference type="EMBL" id="MTH67045.1"/>
    </source>
</evidence>
<protein>
    <submittedName>
        <fullName evidence="2">DUF1801 domain-containing protein</fullName>
    </submittedName>
</protein>
<evidence type="ECO:0000259" key="1">
    <source>
        <dbReference type="Pfam" id="PF08818"/>
    </source>
</evidence>
<name>A0A6I3M1M5_9MICO</name>
<dbReference type="InterPro" id="IPR014922">
    <property type="entry name" value="YdhG-like"/>
</dbReference>
<evidence type="ECO:0000313" key="3">
    <source>
        <dbReference type="Proteomes" id="UP000433071"/>
    </source>
</evidence>
<dbReference type="Proteomes" id="UP000433071">
    <property type="component" value="Unassembled WGS sequence"/>
</dbReference>
<gene>
    <name evidence="2" type="ORF">GJ743_01500</name>
</gene>